<accession>A0A922N406</accession>
<evidence type="ECO:0000313" key="2">
    <source>
        <dbReference type="EMBL" id="KAI1509288.1"/>
    </source>
</evidence>
<feature type="compositionally biased region" description="Polar residues" evidence="1">
    <location>
        <begin position="1"/>
        <end position="27"/>
    </location>
</feature>
<protein>
    <submittedName>
        <fullName evidence="2">Uncharacterized protein</fullName>
    </submittedName>
</protein>
<comment type="caution">
    <text evidence="2">The sequence shown here is derived from an EMBL/GenBank/DDBJ whole genome shotgun (WGS) entry which is preliminary data.</text>
</comment>
<keyword evidence="3" id="KW-1185">Reference proteome</keyword>
<feature type="compositionally biased region" description="Polar residues" evidence="1">
    <location>
        <begin position="89"/>
        <end position="100"/>
    </location>
</feature>
<organism evidence="2 3">
    <name type="scientific">Pyrenophora tritici-repentis</name>
    <dbReference type="NCBI Taxonomy" id="45151"/>
    <lineage>
        <taxon>Eukaryota</taxon>
        <taxon>Fungi</taxon>
        <taxon>Dikarya</taxon>
        <taxon>Ascomycota</taxon>
        <taxon>Pezizomycotina</taxon>
        <taxon>Dothideomycetes</taxon>
        <taxon>Pleosporomycetidae</taxon>
        <taxon>Pleosporales</taxon>
        <taxon>Pleosporineae</taxon>
        <taxon>Pleosporaceae</taxon>
        <taxon>Pyrenophora</taxon>
    </lineage>
</organism>
<proteinExistence type="predicted"/>
<dbReference type="AlphaFoldDB" id="A0A922N406"/>
<feature type="compositionally biased region" description="Polar residues" evidence="1">
    <location>
        <begin position="40"/>
        <end position="52"/>
    </location>
</feature>
<evidence type="ECO:0000313" key="3">
    <source>
        <dbReference type="Proteomes" id="UP000249757"/>
    </source>
</evidence>
<feature type="region of interest" description="Disordered" evidence="1">
    <location>
        <begin position="1"/>
        <end position="115"/>
    </location>
</feature>
<dbReference type="Proteomes" id="UP000249757">
    <property type="component" value="Unassembled WGS sequence"/>
</dbReference>
<feature type="compositionally biased region" description="Basic and acidic residues" evidence="1">
    <location>
        <begin position="67"/>
        <end position="84"/>
    </location>
</feature>
<reference evidence="3" key="1">
    <citation type="journal article" date="2022" name="Microb. Genom.">
        <title>A global pangenome for the wheat fungal pathogen Pyrenophora tritici-repentis and prediction of effector protein structural homology.</title>
        <authorList>
            <person name="Moolhuijzen P.M."/>
            <person name="See P.T."/>
            <person name="Shi G."/>
            <person name="Powell H.R."/>
            <person name="Cockram J."/>
            <person name="Jorgensen L.N."/>
            <person name="Benslimane H."/>
            <person name="Strelkov S.E."/>
            <person name="Turner J."/>
            <person name="Liu Z."/>
            <person name="Moffat C.S."/>
        </authorList>
    </citation>
    <scope>NUCLEOTIDE SEQUENCE [LARGE SCALE GENOMIC DNA]</scope>
</reference>
<feature type="compositionally biased region" description="Pro residues" evidence="1">
    <location>
        <begin position="273"/>
        <end position="289"/>
    </location>
</feature>
<dbReference type="EMBL" id="NRDI02000021">
    <property type="protein sequence ID" value="KAI1509288.1"/>
    <property type="molecule type" value="Genomic_DNA"/>
</dbReference>
<gene>
    <name evidence="2" type="ORF">Ptr86124_011828</name>
</gene>
<feature type="region of interest" description="Disordered" evidence="1">
    <location>
        <begin position="381"/>
        <end position="434"/>
    </location>
</feature>
<feature type="region of interest" description="Disordered" evidence="1">
    <location>
        <begin position="268"/>
        <end position="320"/>
    </location>
</feature>
<feature type="region of interest" description="Disordered" evidence="1">
    <location>
        <begin position="849"/>
        <end position="872"/>
    </location>
</feature>
<name>A0A922N406_9PLEO</name>
<feature type="compositionally biased region" description="Low complexity" evidence="1">
    <location>
        <begin position="388"/>
        <end position="403"/>
    </location>
</feature>
<evidence type="ECO:0000256" key="1">
    <source>
        <dbReference type="SAM" id="MobiDB-lite"/>
    </source>
</evidence>
<sequence length="972" mass="108027">MSNFNHQEATPSNKNIMRAQKSQTTESAQDRNHVPVQGAGSLNTVNNLQSPPKGTGKRTLEEFSMGNHDRENEDGKRQRVELHEPTYANDMSQRPSQANQHMLPGPDSAPRSTVDTPVSITKDLVPPVPELSLSWPLPKVVADPTKRRSIRTSMVWNSQDPHPDNRKMVALRIEHEDLRYVDYSIVDMPILTWLLIQERVHKLNEALTHFMPEELPKLSRTTNPREHMKPVVRWCKEEDSIQLLVNFWDSDTMIETLRPFAETKRDLSIYDAPPQPPAPSQAEVPPQPQLHPTSQLPPQTHVPANLPLHQPEPKRPYVPDWLPPFKEGTRINGAEIPVLAHTQEGRNVQPLSDVAKDKSHVVNPTPPPMLSFSKITHVGDSVASTGDQQQRQTPTSSPASSTSTKRKPVDEEQSENIGQANKRQKTQEPPEVGEELFADVRNGKWTYEEMSAALHSGLAQGTVSGPTVPNSESMRDNSGHLAILNQVPQVLGQESLFKVEEGEYYPERFDPQKPEEYQNMLALTEPNVPMRVNPFTLGCNGVRRPQDVDYRALPEVRNVEALNRRLSSVLPRDTRVPQLLGEMPIPPANIISELTRCARFAQSDAQKRVDWRLHPAHVYEIVQRSNYFGLELLISRSDIVVSSPATREELDMAMAMRFAQQLFGKDPITFVAADIPTITAYLEGDIPSAMFLTIAEDDNVFGDFVEELAKRFLEDYPPIDKSGQVAWMNLHSQAKYPNSLQTKVIELILNKISGLGMDVQDEPENSLGEDIYANSQVNENAGTSSFINLESSREVLSLVDDRSENSVTAVDEVLAAHLAKSQASSPVMNTINDQTVVPDVSTVNDIPKAAPMVDDETGNRGTYLPQNDEDTQASVSSHAAVGSGPEDISPQVPQDGDVEGAALHEGGCISQPTASENLQQQPLDVTKAHGQWVMDSAGFGKFAAYPHYQPSDDPSWNEWVQANNRNIFGCGA</sequence>